<dbReference type="InterPro" id="IPR015926">
    <property type="entry name" value="Cytolysin/lectin"/>
</dbReference>
<reference evidence="6" key="2">
    <citation type="submission" date="2025-09" db="UniProtKB">
        <authorList>
            <consortium name="Ensembl"/>
        </authorList>
    </citation>
    <scope>IDENTIFICATION</scope>
</reference>
<reference evidence="6" key="1">
    <citation type="submission" date="2025-08" db="UniProtKB">
        <authorList>
            <consortium name="Ensembl"/>
        </authorList>
    </citation>
    <scope>IDENTIFICATION</scope>
</reference>
<dbReference type="AlphaFoldDB" id="A0A8B9S651"/>
<evidence type="ECO:0000256" key="2">
    <source>
        <dbReference type="ARBA" id="ARBA00004532"/>
    </source>
</evidence>
<dbReference type="GO" id="GO:0044218">
    <property type="term" value="C:other organism cell membrane"/>
    <property type="evidence" value="ECO:0007669"/>
    <property type="project" value="UniProtKB-KW"/>
</dbReference>
<dbReference type="InterPro" id="IPR009104">
    <property type="entry name" value="Anemon_actinoporin-like"/>
</dbReference>
<keyword evidence="3" id="KW-1052">Target cell membrane</keyword>
<dbReference type="GO" id="GO:0015267">
    <property type="term" value="F:channel activity"/>
    <property type="evidence" value="ECO:0007669"/>
    <property type="project" value="InterPro"/>
</dbReference>
<keyword evidence="7" id="KW-1185">Reference proteome</keyword>
<evidence type="ECO:0000313" key="6">
    <source>
        <dbReference type="Ensembl" id="ENSAOWP00000007206.1"/>
    </source>
</evidence>
<keyword evidence="4" id="KW-1053">Target membrane</keyword>
<evidence type="ECO:0000256" key="3">
    <source>
        <dbReference type="ARBA" id="ARBA00022537"/>
    </source>
</evidence>
<dbReference type="PANTHER" id="PTHR40388:SF1">
    <property type="entry name" value="BRYOPORIN"/>
    <property type="match status" value="1"/>
</dbReference>
<sequence length="220" mass="24624">MGQGHHCTLRRSCGSAGKMQAKEKDCENASNSSSQITVTKGTESLVRNIRVCRGVVIEIMNETKNVTLRDFRSYCFSGKVHSPLPFEIYPGSRGICAFTKTPYSLRGSVGVLVCKFDSSVLAIMFSNPFDYILYHIEFALEIFTMDNHLGRLCDVYSKMMRNKSYSTSTLFQRASADSEHETLEVSKGNIRVRAKMSNSEIAVMKVQMDDVDPPPYSKNA</sequence>
<dbReference type="InterPro" id="IPR050677">
    <property type="entry name" value="Actinoporin_PFT"/>
</dbReference>
<evidence type="ECO:0000313" key="7">
    <source>
        <dbReference type="Proteomes" id="UP000694424"/>
    </source>
</evidence>
<dbReference type="GO" id="GO:0006812">
    <property type="term" value="P:monoatomic cation transport"/>
    <property type="evidence" value="ECO:0007669"/>
    <property type="project" value="InterPro"/>
</dbReference>
<dbReference type="Proteomes" id="UP000694424">
    <property type="component" value="Unplaced"/>
</dbReference>
<dbReference type="GO" id="GO:0046931">
    <property type="term" value="P:pore complex assembly"/>
    <property type="evidence" value="ECO:0007669"/>
    <property type="project" value="InterPro"/>
</dbReference>
<dbReference type="GO" id="GO:0051715">
    <property type="term" value="P:cytolysis in another organism"/>
    <property type="evidence" value="ECO:0007669"/>
    <property type="project" value="InterPro"/>
</dbReference>
<dbReference type="Ensembl" id="ENSAOWT00000008151.1">
    <property type="protein sequence ID" value="ENSAOWP00000007206.1"/>
    <property type="gene ID" value="ENSAOWG00000004954.1"/>
</dbReference>
<evidence type="ECO:0000256" key="5">
    <source>
        <dbReference type="ARBA" id="ARBA00023331"/>
    </source>
</evidence>
<proteinExistence type="predicted"/>
<comment type="subcellular location">
    <subcellularLocation>
        <location evidence="2">Nematocyst</location>
    </subcellularLocation>
    <subcellularLocation>
        <location evidence="1">Target cell membrane</location>
    </subcellularLocation>
</comment>
<dbReference type="PANTHER" id="PTHR40388">
    <property type="entry name" value="BRYOPORIN"/>
    <property type="match status" value="1"/>
</dbReference>
<dbReference type="GO" id="GO:0042151">
    <property type="term" value="C:nematocyst"/>
    <property type="evidence" value="ECO:0007669"/>
    <property type="project" value="UniProtKB-SubCell"/>
</dbReference>
<dbReference type="GO" id="GO:0046930">
    <property type="term" value="C:pore complex"/>
    <property type="evidence" value="ECO:0007669"/>
    <property type="project" value="InterPro"/>
</dbReference>
<dbReference type="Pfam" id="PF06369">
    <property type="entry name" value="Anemone_cytotox"/>
    <property type="match status" value="1"/>
</dbReference>
<name>A0A8B9S651_APTOW</name>
<dbReference type="Gene3D" id="2.60.270.20">
    <property type="entry name" value="Cytolysin/lectin"/>
    <property type="match status" value="1"/>
</dbReference>
<keyword evidence="4" id="KW-0472">Membrane</keyword>
<protein>
    <submittedName>
        <fullName evidence="6">Uncharacterized protein</fullName>
    </submittedName>
</protein>
<dbReference type="SUPFAM" id="SSF63724">
    <property type="entry name" value="Cytolysin/lectin"/>
    <property type="match status" value="1"/>
</dbReference>
<keyword evidence="5" id="KW-0166">Nematocyst</keyword>
<organism evidence="6 7">
    <name type="scientific">Apteryx owenii</name>
    <name type="common">Little spotted kiwi</name>
    <dbReference type="NCBI Taxonomy" id="8824"/>
    <lineage>
        <taxon>Eukaryota</taxon>
        <taxon>Metazoa</taxon>
        <taxon>Chordata</taxon>
        <taxon>Craniata</taxon>
        <taxon>Vertebrata</taxon>
        <taxon>Euteleostomi</taxon>
        <taxon>Archelosauria</taxon>
        <taxon>Archosauria</taxon>
        <taxon>Dinosauria</taxon>
        <taxon>Saurischia</taxon>
        <taxon>Theropoda</taxon>
        <taxon>Coelurosauria</taxon>
        <taxon>Aves</taxon>
        <taxon>Palaeognathae</taxon>
        <taxon>Apterygiformes</taxon>
        <taxon>Apterygidae</taxon>
        <taxon>Apteryx</taxon>
    </lineage>
</organism>
<evidence type="ECO:0000256" key="4">
    <source>
        <dbReference type="ARBA" id="ARBA00023298"/>
    </source>
</evidence>
<accession>A0A8B9S651</accession>
<evidence type="ECO:0000256" key="1">
    <source>
        <dbReference type="ARBA" id="ARBA00004175"/>
    </source>
</evidence>